<dbReference type="EMBL" id="LFZN01000228">
    <property type="protein sequence ID" value="KXS95206.1"/>
    <property type="molecule type" value="Genomic_DNA"/>
</dbReference>
<evidence type="ECO:0000313" key="6">
    <source>
        <dbReference type="Proteomes" id="UP000070133"/>
    </source>
</evidence>
<accession>A0A139GYE3</accession>
<comment type="subcellular location">
    <subcellularLocation>
        <location evidence="1">Mitochondrion</location>
    </subcellularLocation>
</comment>
<evidence type="ECO:0000256" key="4">
    <source>
        <dbReference type="RuleBase" id="RU368087"/>
    </source>
</evidence>
<dbReference type="Gene3D" id="1.20.5.500">
    <property type="entry name" value="Single helix bin"/>
    <property type="match status" value="1"/>
</dbReference>
<keyword evidence="6" id="KW-1185">Reference proteome</keyword>
<reference evidence="5 6" key="1">
    <citation type="submission" date="2015-07" db="EMBL/GenBank/DDBJ databases">
        <title>Comparative genomics of the Sigatoka disease complex on banana suggests a link between parallel evolutionary changes in Pseudocercospora fijiensis and Pseudocercospora eumusae and increased virulence on the banana host.</title>
        <authorList>
            <person name="Chang T.-C."/>
            <person name="Salvucci A."/>
            <person name="Crous P.W."/>
            <person name="Stergiopoulos I."/>
        </authorList>
    </citation>
    <scope>NUCLEOTIDE SEQUENCE [LARGE SCALE GENOMIC DNA]</scope>
    <source>
        <strain evidence="5 6">CBS 114824</strain>
    </source>
</reference>
<dbReference type="STRING" id="321146.A0A139GYE3"/>
<dbReference type="AlphaFoldDB" id="A0A139GYE3"/>
<evidence type="ECO:0000313" key="5">
    <source>
        <dbReference type="EMBL" id="KXS95206.1"/>
    </source>
</evidence>
<evidence type="ECO:0000256" key="3">
    <source>
        <dbReference type="ARBA" id="ARBA00023128"/>
    </source>
</evidence>
<gene>
    <name evidence="5" type="ORF">AC578_6938</name>
</gene>
<dbReference type="Proteomes" id="UP000070133">
    <property type="component" value="Unassembled WGS sequence"/>
</dbReference>
<dbReference type="InterPro" id="IPR007648">
    <property type="entry name" value="ATPase_inhibitor_mt"/>
</dbReference>
<sequence>MSHLLKPRISLLRPLLTPSPRCSFSTCTKHFAEGDTGSPRVHGHGDTWTKREKAAEDLYIKGREKNMMMLLKEKIAAQEAVLEKDRAILSALEDQY</sequence>
<dbReference type="OrthoDB" id="5532350at2759"/>
<feature type="non-terminal residue" evidence="5">
    <location>
        <position position="96"/>
    </location>
</feature>
<dbReference type="GO" id="GO:0005739">
    <property type="term" value="C:mitochondrion"/>
    <property type="evidence" value="ECO:0007669"/>
    <property type="project" value="UniProtKB-SubCell"/>
</dbReference>
<proteinExistence type="inferred from homology"/>
<name>A0A139GYE3_9PEZI</name>
<keyword evidence="3" id="KW-0496">Mitochondrion</keyword>
<protein>
    <recommendedName>
        <fullName evidence="4">ATPase inhibitor, mitochondrial</fullName>
    </recommendedName>
</protein>
<organism evidence="5 6">
    <name type="scientific">Pseudocercospora eumusae</name>
    <dbReference type="NCBI Taxonomy" id="321146"/>
    <lineage>
        <taxon>Eukaryota</taxon>
        <taxon>Fungi</taxon>
        <taxon>Dikarya</taxon>
        <taxon>Ascomycota</taxon>
        <taxon>Pezizomycotina</taxon>
        <taxon>Dothideomycetes</taxon>
        <taxon>Dothideomycetidae</taxon>
        <taxon>Mycosphaerellales</taxon>
        <taxon>Mycosphaerellaceae</taxon>
        <taxon>Pseudocercospora</taxon>
    </lineage>
</organism>
<dbReference type="Pfam" id="PF04568">
    <property type="entry name" value="IATP"/>
    <property type="match status" value="1"/>
</dbReference>
<comment type="similarity">
    <text evidence="2 4">Belongs to the ATPase inhibitor family.</text>
</comment>
<comment type="caution">
    <text evidence="5">The sequence shown here is derived from an EMBL/GenBank/DDBJ whole genome shotgun (WGS) entry which is preliminary data.</text>
</comment>
<evidence type="ECO:0000256" key="2">
    <source>
        <dbReference type="ARBA" id="ARBA00010901"/>
    </source>
</evidence>
<comment type="function">
    <text evidence="4">Inhibits the enzyme activity of ATPase.</text>
</comment>
<evidence type="ECO:0000256" key="1">
    <source>
        <dbReference type="ARBA" id="ARBA00004173"/>
    </source>
</evidence>
<dbReference type="GO" id="GO:0042030">
    <property type="term" value="F:ATPase inhibitor activity"/>
    <property type="evidence" value="ECO:0007669"/>
    <property type="project" value="InterPro"/>
</dbReference>